<evidence type="ECO:0008006" key="5">
    <source>
        <dbReference type="Google" id="ProtNLM"/>
    </source>
</evidence>
<protein>
    <recommendedName>
        <fullName evidence="5">Deazaflavin-dependent oxidoreductase, nitroreductase family</fullName>
    </recommendedName>
</protein>
<dbReference type="PANTHER" id="PTHR39428:SF1">
    <property type="entry name" value="F420H(2)-DEPENDENT QUINONE REDUCTASE RV1261C"/>
    <property type="match status" value="1"/>
</dbReference>
<dbReference type="PANTHER" id="PTHR39428">
    <property type="entry name" value="F420H(2)-DEPENDENT QUINONE REDUCTASE RV1261C"/>
    <property type="match status" value="1"/>
</dbReference>
<keyword evidence="4" id="KW-1185">Reference proteome</keyword>
<dbReference type="InterPro" id="IPR004378">
    <property type="entry name" value="F420H2_quin_Rdtase"/>
</dbReference>
<organism evidence="3 4">
    <name type="scientific">Euzebya pacifica</name>
    <dbReference type="NCBI Taxonomy" id="1608957"/>
    <lineage>
        <taxon>Bacteria</taxon>
        <taxon>Bacillati</taxon>
        <taxon>Actinomycetota</taxon>
        <taxon>Nitriliruptoria</taxon>
        <taxon>Euzebyales</taxon>
    </lineage>
</organism>
<dbReference type="InterPro" id="IPR012349">
    <property type="entry name" value="Split_barrel_FMN-bd"/>
</dbReference>
<sequence length="174" mass="19530">MGIPPVDPANPLRGPRWLAEPYARFGRTPMGRWLGINVLTPVDPYLLRWSGGRASIFGIYRHVQLTVPGRTSGVPRTVQLIYFTEDEDVVLMASSFGRPDYPAWYRNVLAHPTVTLTTDGESHPYVAREVEGEERDELFDKATTMYAGFADYQRLIDEAGRHLPIIRCAPVDAG</sequence>
<accession>A0A346Y1Y3</accession>
<evidence type="ECO:0000256" key="1">
    <source>
        <dbReference type="ARBA" id="ARBA00008710"/>
    </source>
</evidence>
<dbReference type="Gene3D" id="2.30.110.10">
    <property type="entry name" value="Electron Transport, Fmn-binding Protein, Chain A"/>
    <property type="match status" value="1"/>
</dbReference>
<dbReference type="RefSeq" id="WP_114592819.1">
    <property type="nucleotide sequence ID" value="NZ_CP031165.1"/>
</dbReference>
<dbReference type="Pfam" id="PF04075">
    <property type="entry name" value="F420H2_quin_red"/>
    <property type="match status" value="1"/>
</dbReference>
<evidence type="ECO:0000313" key="3">
    <source>
        <dbReference type="EMBL" id="AXV08480.1"/>
    </source>
</evidence>
<gene>
    <name evidence="3" type="ORF">DVS28_a3808</name>
</gene>
<proteinExistence type="inferred from homology"/>
<comment type="similarity">
    <text evidence="1">Belongs to the F420H(2)-dependent quinone reductase family.</text>
</comment>
<evidence type="ECO:0000256" key="2">
    <source>
        <dbReference type="ARBA" id="ARBA00049106"/>
    </source>
</evidence>
<dbReference type="AlphaFoldDB" id="A0A346Y1Y3"/>
<dbReference type="NCBIfam" id="TIGR00026">
    <property type="entry name" value="hi_GC_TIGR00026"/>
    <property type="match status" value="1"/>
</dbReference>
<dbReference type="Proteomes" id="UP000264006">
    <property type="component" value="Chromosome"/>
</dbReference>
<evidence type="ECO:0000313" key="4">
    <source>
        <dbReference type="Proteomes" id="UP000264006"/>
    </source>
</evidence>
<dbReference type="EMBL" id="CP031165">
    <property type="protein sequence ID" value="AXV08480.1"/>
    <property type="molecule type" value="Genomic_DNA"/>
</dbReference>
<reference evidence="3 4" key="1">
    <citation type="submission" date="2018-09" db="EMBL/GenBank/DDBJ databases">
        <title>Complete genome sequence of Euzebya sp. DY32-46 isolated from seawater of Pacific Ocean.</title>
        <authorList>
            <person name="Xu L."/>
            <person name="Wu Y.-H."/>
            <person name="Xu X.-W."/>
        </authorList>
    </citation>
    <scope>NUCLEOTIDE SEQUENCE [LARGE SCALE GENOMIC DNA]</scope>
    <source>
        <strain evidence="3 4">DY32-46</strain>
    </source>
</reference>
<dbReference type="SUPFAM" id="SSF50475">
    <property type="entry name" value="FMN-binding split barrel"/>
    <property type="match status" value="1"/>
</dbReference>
<dbReference type="OrthoDB" id="8225825at2"/>
<comment type="catalytic activity">
    <reaction evidence="2">
        <text>oxidized coenzyme F420-(gamma-L-Glu)(n) + a quinol + H(+) = reduced coenzyme F420-(gamma-L-Glu)(n) + a quinone</text>
        <dbReference type="Rhea" id="RHEA:39663"/>
        <dbReference type="Rhea" id="RHEA-COMP:12939"/>
        <dbReference type="Rhea" id="RHEA-COMP:14378"/>
        <dbReference type="ChEBI" id="CHEBI:15378"/>
        <dbReference type="ChEBI" id="CHEBI:24646"/>
        <dbReference type="ChEBI" id="CHEBI:132124"/>
        <dbReference type="ChEBI" id="CHEBI:133980"/>
        <dbReference type="ChEBI" id="CHEBI:139511"/>
    </reaction>
</comment>
<dbReference type="GO" id="GO:0016491">
    <property type="term" value="F:oxidoreductase activity"/>
    <property type="evidence" value="ECO:0007669"/>
    <property type="project" value="InterPro"/>
</dbReference>
<name>A0A346Y1Y3_9ACTN</name>
<dbReference type="KEGG" id="euz:DVS28_a3808"/>